<name>V6SJA0_9FLAO</name>
<dbReference type="OrthoDB" id="634996at2"/>
<sequence>MKHFIIAGLLFFGICITANSQTNKVNYELSALYNNNFRKFIYNEHNADSAFYYVKKIASDKLLEPSLKDLMHNQFTQSFIKNISEGINDANQINQLNKTIAVSKLVLSKIDTDTTHLLKEVARPIIIWTKIQDNPNDIPLLTNLATEFLTHNLTPSQFYSNKTGRYGLLIYKIINEKPELKPLALKIYNSIKDNLKNNQIAATELTSRTELQKRAYYRYLYAFISSNEASTTADPFQKQALLKTAFDFSPDFNDKNNQQGYYYDMGFLGGKESFEEDYLTFLIKNDSDKKQVLQTLLKTALNEPNYKEKLRQFYTEIYPSDSNFSTFWAESIENKAEPSPVIITNQIDKKLFSSKEFHGKWILIDFWGTWCAPCRREHPDLQKFYNQLVLQNSNKIALLTFACKDTEDKVAKYMKEKGYSFPVAMSDGNFETNFKVQGYPTKILVTPKGKYIRIPFDTDWVNFIKQYSDL</sequence>
<dbReference type="PROSITE" id="PS51352">
    <property type="entry name" value="THIOREDOXIN_2"/>
    <property type="match status" value="1"/>
</dbReference>
<dbReference type="PATRIC" id="fig|1341181.4.peg.2770"/>
<dbReference type="Pfam" id="PF08534">
    <property type="entry name" value="Redoxin"/>
    <property type="match status" value="1"/>
</dbReference>
<comment type="caution">
    <text evidence="6">The sequence shown here is derived from an EMBL/GenBank/DDBJ whole genome shotgun (WGS) entry which is preliminary data.</text>
</comment>
<dbReference type="InterPro" id="IPR013766">
    <property type="entry name" value="Thioredoxin_domain"/>
</dbReference>
<evidence type="ECO:0000256" key="1">
    <source>
        <dbReference type="ARBA" id="ARBA00004196"/>
    </source>
</evidence>
<dbReference type="AlphaFoldDB" id="V6SJA0"/>
<evidence type="ECO:0000313" key="6">
    <source>
        <dbReference type="EMBL" id="ESU26332.1"/>
    </source>
</evidence>
<feature type="domain" description="Thioredoxin" evidence="5">
    <location>
        <begin position="318"/>
        <end position="470"/>
    </location>
</feature>
<evidence type="ECO:0000256" key="4">
    <source>
        <dbReference type="SAM" id="SignalP"/>
    </source>
</evidence>
<dbReference type="InterPro" id="IPR036249">
    <property type="entry name" value="Thioredoxin-like_sf"/>
</dbReference>
<dbReference type="GO" id="GO:0030313">
    <property type="term" value="C:cell envelope"/>
    <property type="evidence" value="ECO:0007669"/>
    <property type="project" value="UniProtKB-SubCell"/>
</dbReference>
<dbReference type="InterPro" id="IPR013740">
    <property type="entry name" value="Redoxin"/>
</dbReference>
<dbReference type="InterPro" id="IPR017937">
    <property type="entry name" value="Thioredoxin_CS"/>
</dbReference>
<keyword evidence="3" id="KW-0676">Redox-active center</keyword>
<reference evidence="6 7" key="1">
    <citation type="submission" date="2013-08" db="EMBL/GenBank/DDBJ databases">
        <title>Flavobacterium limnosediminis JC2902 genome sequencing.</title>
        <authorList>
            <person name="Lee K."/>
            <person name="Yi H."/>
            <person name="Park S."/>
            <person name="Chun J."/>
        </authorList>
    </citation>
    <scope>NUCLEOTIDE SEQUENCE [LARGE SCALE GENOMIC DNA]</scope>
    <source>
        <strain evidence="6 7">JC2902</strain>
    </source>
</reference>
<keyword evidence="7" id="KW-1185">Reference proteome</keyword>
<dbReference type="InterPro" id="IPR050553">
    <property type="entry name" value="Thioredoxin_ResA/DsbE_sf"/>
</dbReference>
<dbReference type="EMBL" id="AVGG01000019">
    <property type="protein sequence ID" value="ESU26332.1"/>
    <property type="molecule type" value="Genomic_DNA"/>
</dbReference>
<evidence type="ECO:0000259" key="5">
    <source>
        <dbReference type="PROSITE" id="PS51352"/>
    </source>
</evidence>
<dbReference type="PANTHER" id="PTHR42852:SF13">
    <property type="entry name" value="PROTEIN DIPZ"/>
    <property type="match status" value="1"/>
</dbReference>
<dbReference type="RefSeq" id="WP_023580365.1">
    <property type="nucleotide sequence ID" value="NZ_AVGG01000019.1"/>
</dbReference>
<feature type="chain" id="PRO_5004752513" description="Thioredoxin domain-containing protein" evidence="4">
    <location>
        <begin position="21"/>
        <end position="470"/>
    </location>
</feature>
<dbReference type="PROSITE" id="PS00194">
    <property type="entry name" value="THIOREDOXIN_1"/>
    <property type="match status" value="1"/>
</dbReference>
<dbReference type="Proteomes" id="UP000018004">
    <property type="component" value="Unassembled WGS sequence"/>
</dbReference>
<protein>
    <recommendedName>
        <fullName evidence="5">Thioredoxin domain-containing protein</fullName>
    </recommendedName>
</protein>
<accession>V6SJA0</accession>
<evidence type="ECO:0000256" key="2">
    <source>
        <dbReference type="ARBA" id="ARBA00022748"/>
    </source>
</evidence>
<keyword evidence="2" id="KW-0201">Cytochrome c-type biogenesis</keyword>
<gene>
    <name evidence="6" type="ORF">FLJC2902T_28150</name>
</gene>
<dbReference type="CDD" id="cd02966">
    <property type="entry name" value="TlpA_like_family"/>
    <property type="match status" value="1"/>
</dbReference>
<dbReference type="PANTHER" id="PTHR42852">
    <property type="entry name" value="THIOL:DISULFIDE INTERCHANGE PROTEIN DSBE"/>
    <property type="match status" value="1"/>
</dbReference>
<dbReference type="GO" id="GO:0017004">
    <property type="term" value="P:cytochrome complex assembly"/>
    <property type="evidence" value="ECO:0007669"/>
    <property type="project" value="UniProtKB-KW"/>
</dbReference>
<comment type="subcellular location">
    <subcellularLocation>
        <location evidence="1">Cell envelope</location>
    </subcellularLocation>
</comment>
<dbReference type="STRING" id="1341181.FLJC2902T_28150"/>
<dbReference type="Gene3D" id="3.40.30.10">
    <property type="entry name" value="Glutaredoxin"/>
    <property type="match status" value="1"/>
</dbReference>
<evidence type="ECO:0000313" key="7">
    <source>
        <dbReference type="Proteomes" id="UP000018004"/>
    </source>
</evidence>
<organism evidence="6 7">
    <name type="scientific">Flavobacterium limnosediminis JC2902</name>
    <dbReference type="NCBI Taxonomy" id="1341181"/>
    <lineage>
        <taxon>Bacteria</taxon>
        <taxon>Pseudomonadati</taxon>
        <taxon>Bacteroidota</taxon>
        <taxon>Flavobacteriia</taxon>
        <taxon>Flavobacteriales</taxon>
        <taxon>Flavobacteriaceae</taxon>
        <taxon>Flavobacterium</taxon>
    </lineage>
</organism>
<dbReference type="SUPFAM" id="SSF52833">
    <property type="entry name" value="Thioredoxin-like"/>
    <property type="match status" value="1"/>
</dbReference>
<feature type="signal peptide" evidence="4">
    <location>
        <begin position="1"/>
        <end position="20"/>
    </location>
</feature>
<keyword evidence="4" id="KW-0732">Signal</keyword>
<evidence type="ECO:0000256" key="3">
    <source>
        <dbReference type="ARBA" id="ARBA00023284"/>
    </source>
</evidence>
<dbReference type="eggNOG" id="COG0526">
    <property type="taxonomic scope" value="Bacteria"/>
</dbReference>
<dbReference type="GO" id="GO:0016491">
    <property type="term" value="F:oxidoreductase activity"/>
    <property type="evidence" value="ECO:0007669"/>
    <property type="project" value="InterPro"/>
</dbReference>
<proteinExistence type="predicted"/>